<evidence type="ECO:0000256" key="1">
    <source>
        <dbReference type="SAM" id="MobiDB-lite"/>
    </source>
</evidence>
<sequence length="67" mass="7265">MTRISSEFHAFSNEGTVNLSCMTDPLIPHIIDREEASVPPRTASLGFEPNPASIATPSLRTTRGLEP</sequence>
<accession>A0A9X1S293</accession>
<reference evidence="2" key="1">
    <citation type="submission" date="2021-04" db="EMBL/GenBank/DDBJ databases">
        <title>Microbacterium tenobrionis sp. nov. and Microbacterium allomyrinae sp. nov., isolated from larvae of Tenobrio molitor and Allomyrina dichotoma, respectively.</title>
        <authorList>
            <person name="Lee S.D."/>
        </authorList>
    </citation>
    <scope>NUCLEOTIDE SEQUENCE</scope>
    <source>
        <strain evidence="2">BWT-G7</strain>
    </source>
</reference>
<evidence type="ECO:0000313" key="3">
    <source>
        <dbReference type="Proteomes" id="UP001139354"/>
    </source>
</evidence>
<protein>
    <submittedName>
        <fullName evidence="2">Uncharacterized protein</fullName>
    </submittedName>
</protein>
<keyword evidence="3" id="KW-1185">Reference proteome</keyword>
<name>A0A9X1S293_9MICO</name>
<dbReference type="Proteomes" id="UP001139354">
    <property type="component" value="Unassembled WGS sequence"/>
</dbReference>
<evidence type="ECO:0000313" key="2">
    <source>
        <dbReference type="EMBL" id="MCC2030658.1"/>
    </source>
</evidence>
<organism evidence="2 3">
    <name type="scientific">Microbacterium allomyrinae</name>
    <dbReference type="NCBI Taxonomy" id="2830666"/>
    <lineage>
        <taxon>Bacteria</taxon>
        <taxon>Bacillati</taxon>
        <taxon>Actinomycetota</taxon>
        <taxon>Actinomycetes</taxon>
        <taxon>Micrococcales</taxon>
        <taxon>Microbacteriaceae</taxon>
        <taxon>Microbacterium</taxon>
    </lineage>
</organism>
<feature type="region of interest" description="Disordered" evidence="1">
    <location>
        <begin position="38"/>
        <end position="67"/>
    </location>
</feature>
<dbReference type="EMBL" id="JAGTTN010000001">
    <property type="protein sequence ID" value="MCC2030658.1"/>
    <property type="molecule type" value="Genomic_DNA"/>
</dbReference>
<proteinExistence type="predicted"/>
<gene>
    <name evidence="2" type="ORF">KEC57_00495</name>
</gene>
<dbReference type="RefSeq" id="WP_229382568.1">
    <property type="nucleotide sequence ID" value="NZ_JAGTTN010000001.1"/>
</dbReference>
<dbReference type="AlphaFoldDB" id="A0A9X1S293"/>
<comment type="caution">
    <text evidence="2">The sequence shown here is derived from an EMBL/GenBank/DDBJ whole genome shotgun (WGS) entry which is preliminary data.</text>
</comment>